<evidence type="ECO:0000313" key="2">
    <source>
        <dbReference type="EMBL" id="GFP94935.1"/>
    </source>
</evidence>
<feature type="region of interest" description="Disordered" evidence="1">
    <location>
        <begin position="50"/>
        <end position="98"/>
    </location>
</feature>
<keyword evidence="3" id="KW-1185">Reference proteome</keyword>
<dbReference type="Proteomes" id="UP000653305">
    <property type="component" value="Unassembled WGS sequence"/>
</dbReference>
<dbReference type="OrthoDB" id="1681166at2759"/>
<dbReference type="AlphaFoldDB" id="A0A830CII4"/>
<evidence type="ECO:0000313" key="3">
    <source>
        <dbReference type="Proteomes" id="UP000653305"/>
    </source>
</evidence>
<feature type="compositionally biased region" description="Low complexity" evidence="1">
    <location>
        <begin position="85"/>
        <end position="98"/>
    </location>
</feature>
<feature type="compositionally biased region" description="Basic and acidic residues" evidence="1">
    <location>
        <begin position="50"/>
        <end position="63"/>
    </location>
</feature>
<gene>
    <name evidence="2" type="ORF">PHJA_001637900</name>
</gene>
<comment type="caution">
    <text evidence="2">The sequence shown here is derived from an EMBL/GenBank/DDBJ whole genome shotgun (WGS) entry which is preliminary data.</text>
</comment>
<evidence type="ECO:0000256" key="1">
    <source>
        <dbReference type="SAM" id="MobiDB-lite"/>
    </source>
</evidence>
<accession>A0A830CII4</accession>
<name>A0A830CII4_9LAMI</name>
<proteinExistence type="predicted"/>
<dbReference type="EMBL" id="BMAC01000370">
    <property type="protein sequence ID" value="GFP94935.1"/>
    <property type="molecule type" value="Genomic_DNA"/>
</dbReference>
<organism evidence="2 3">
    <name type="scientific">Phtheirospermum japonicum</name>
    <dbReference type="NCBI Taxonomy" id="374723"/>
    <lineage>
        <taxon>Eukaryota</taxon>
        <taxon>Viridiplantae</taxon>
        <taxon>Streptophyta</taxon>
        <taxon>Embryophyta</taxon>
        <taxon>Tracheophyta</taxon>
        <taxon>Spermatophyta</taxon>
        <taxon>Magnoliopsida</taxon>
        <taxon>eudicotyledons</taxon>
        <taxon>Gunneridae</taxon>
        <taxon>Pentapetalae</taxon>
        <taxon>asterids</taxon>
        <taxon>lamiids</taxon>
        <taxon>Lamiales</taxon>
        <taxon>Orobanchaceae</taxon>
        <taxon>Orobanchaceae incertae sedis</taxon>
        <taxon>Phtheirospermum</taxon>
    </lineage>
</organism>
<protein>
    <submittedName>
        <fullName evidence="2">E3 ubiquitin-protein ligase rhf2a</fullName>
    </submittedName>
</protein>
<sequence>MKYKESISKSTRGWKEKFFSRSSSMAEIGSEVRREVNAGIATVSRMMERLETRDNNREGRVNDDVDSSGLGNHSNYRDAINGTPSNGNSNASFAASSI</sequence>
<reference evidence="2" key="1">
    <citation type="submission" date="2020-07" db="EMBL/GenBank/DDBJ databases">
        <title>Ethylene signaling mediates host invasion by parasitic plants.</title>
        <authorList>
            <person name="Yoshida S."/>
        </authorList>
    </citation>
    <scope>NUCLEOTIDE SEQUENCE</scope>
    <source>
        <strain evidence="2">Okayama</strain>
    </source>
</reference>